<dbReference type="Proteomes" id="UP000557566">
    <property type="component" value="Unassembled WGS sequence"/>
</dbReference>
<dbReference type="InterPro" id="IPR036291">
    <property type="entry name" value="NAD(P)-bd_dom_sf"/>
</dbReference>
<dbReference type="CDD" id="cd12163">
    <property type="entry name" value="2-Hacid_dh_5"/>
    <property type="match status" value="1"/>
</dbReference>
<dbReference type="AlphaFoldDB" id="A0A8H4PT71"/>
<keyword evidence="5" id="KW-1185">Reference proteome</keyword>
<dbReference type="EMBL" id="JAAVMX010000003">
    <property type="protein sequence ID" value="KAF4509978.1"/>
    <property type="molecule type" value="Genomic_DNA"/>
</dbReference>
<accession>A0A8H4PT71</accession>
<protein>
    <recommendedName>
        <fullName evidence="3">D-isomer specific 2-hydroxyacid dehydrogenase NAD-binding domain-containing protein</fullName>
    </recommendedName>
</protein>
<feature type="domain" description="D-isomer specific 2-hydroxyacid dehydrogenase NAD-binding" evidence="3">
    <location>
        <begin position="235"/>
        <end position="324"/>
    </location>
</feature>
<organism evidence="4 5">
    <name type="scientific">Ophiocordyceps sinensis</name>
    <dbReference type="NCBI Taxonomy" id="72228"/>
    <lineage>
        <taxon>Eukaryota</taxon>
        <taxon>Fungi</taxon>
        <taxon>Dikarya</taxon>
        <taxon>Ascomycota</taxon>
        <taxon>Pezizomycotina</taxon>
        <taxon>Sordariomycetes</taxon>
        <taxon>Hypocreomycetidae</taxon>
        <taxon>Hypocreales</taxon>
        <taxon>Ophiocordycipitaceae</taxon>
        <taxon>Ophiocordyceps</taxon>
    </lineage>
</organism>
<dbReference type="InterPro" id="IPR029752">
    <property type="entry name" value="D-isomer_DH_CS1"/>
</dbReference>
<reference evidence="4 5" key="1">
    <citation type="journal article" date="2020" name="Genome Biol. Evol.">
        <title>A new high-quality draft genome assembly of the Chinese cordyceps Ophiocordyceps sinensis.</title>
        <authorList>
            <person name="Shu R."/>
            <person name="Zhang J."/>
            <person name="Meng Q."/>
            <person name="Zhang H."/>
            <person name="Zhou G."/>
            <person name="Li M."/>
            <person name="Wu P."/>
            <person name="Zhao Y."/>
            <person name="Chen C."/>
            <person name="Qin Q."/>
        </authorList>
    </citation>
    <scope>NUCLEOTIDE SEQUENCE [LARGE SCALE GENOMIC DNA]</scope>
    <source>
        <strain evidence="4 5">IOZ07</strain>
    </source>
</reference>
<proteinExistence type="predicted"/>
<name>A0A8H4PT71_9HYPO</name>
<keyword evidence="1" id="KW-0560">Oxidoreductase</keyword>
<sequence>MPLNPDDKLLVHLPGPAPAGWLEAAARRFPGLEVRWEVAGVDAAASDLERADALPPETLAGVTLLCVYPPPSPRAMERVRVVQLASAGSDRWLGHDKFGDEGVVFCSSSGCQSVQIAEWVMGAWLAHRHHFRLYDEQQRRATWNARVLDKPVADSLGRRVGILGYGSIGRQCARLAHALGMRVYAHTRTERPDAPSRRHAGCYSVPGTGDPDGAIPARWFHGDAGFRQLLALGLDLLVIALPLTASTRGLVARPQFRQLHDASAGRTFVCNVARGPVVDTDALVEALEQGLISGAALDVTDPEPLPPQHPLWKAPNVFITPHVSWQSDALVPRIAGLIMENLERLDRGEPLLNQIKK</sequence>
<dbReference type="PANTHER" id="PTHR43333">
    <property type="entry name" value="2-HACID_DH_C DOMAIN-CONTAINING PROTEIN"/>
    <property type="match status" value="1"/>
</dbReference>
<dbReference type="InterPro" id="IPR006140">
    <property type="entry name" value="D-isomer_DH_NAD-bd"/>
</dbReference>
<dbReference type="PROSITE" id="PS00065">
    <property type="entry name" value="D_2_HYDROXYACID_DH_1"/>
    <property type="match status" value="1"/>
</dbReference>
<dbReference type="OrthoDB" id="298012at2759"/>
<keyword evidence="2" id="KW-0520">NAD</keyword>
<evidence type="ECO:0000313" key="4">
    <source>
        <dbReference type="EMBL" id="KAF4509978.1"/>
    </source>
</evidence>
<dbReference type="GO" id="GO:0016491">
    <property type="term" value="F:oxidoreductase activity"/>
    <property type="evidence" value="ECO:0007669"/>
    <property type="project" value="UniProtKB-KW"/>
</dbReference>
<evidence type="ECO:0000313" key="5">
    <source>
        <dbReference type="Proteomes" id="UP000557566"/>
    </source>
</evidence>
<evidence type="ECO:0000259" key="3">
    <source>
        <dbReference type="Pfam" id="PF02826"/>
    </source>
</evidence>
<dbReference type="SUPFAM" id="SSF51735">
    <property type="entry name" value="NAD(P)-binding Rossmann-fold domains"/>
    <property type="match status" value="1"/>
</dbReference>
<evidence type="ECO:0000256" key="2">
    <source>
        <dbReference type="ARBA" id="ARBA00023027"/>
    </source>
</evidence>
<evidence type="ECO:0000256" key="1">
    <source>
        <dbReference type="ARBA" id="ARBA00023002"/>
    </source>
</evidence>
<comment type="caution">
    <text evidence="4">The sequence shown here is derived from an EMBL/GenBank/DDBJ whole genome shotgun (WGS) entry which is preliminary data.</text>
</comment>
<feature type="domain" description="D-isomer specific 2-hydroxyacid dehydrogenase NAD-binding" evidence="3">
    <location>
        <begin position="122"/>
        <end position="196"/>
    </location>
</feature>
<dbReference type="Pfam" id="PF02826">
    <property type="entry name" value="2-Hacid_dh_C"/>
    <property type="match status" value="2"/>
</dbReference>
<dbReference type="Gene3D" id="3.40.50.720">
    <property type="entry name" value="NAD(P)-binding Rossmann-like Domain"/>
    <property type="match status" value="2"/>
</dbReference>
<dbReference type="PANTHER" id="PTHR43333:SF1">
    <property type="entry name" value="D-ISOMER SPECIFIC 2-HYDROXYACID DEHYDROGENASE NAD-BINDING DOMAIN-CONTAINING PROTEIN"/>
    <property type="match status" value="1"/>
</dbReference>
<dbReference type="GO" id="GO:0051287">
    <property type="term" value="F:NAD binding"/>
    <property type="evidence" value="ECO:0007669"/>
    <property type="project" value="InterPro"/>
</dbReference>
<gene>
    <name evidence="4" type="ORF">G6O67_001909</name>
</gene>